<proteinExistence type="predicted"/>
<reference evidence="2 3" key="1">
    <citation type="submission" date="2019-08" db="EMBL/GenBank/DDBJ databases">
        <title>Genomes of Antarctic Bizionia species.</title>
        <authorList>
            <person name="Bowman J.P."/>
        </authorList>
    </citation>
    <scope>NUCLEOTIDE SEQUENCE [LARGE SCALE GENOMIC DNA]</scope>
    <source>
        <strain evidence="2 3">ADA-4</strain>
    </source>
</reference>
<evidence type="ECO:0000256" key="1">
    <source>
        <dbReference type="SAM" id="Phobius"/>
    </source>
</evidence>
<comment type="caution">
    <text evidence="2">The sequence shown here is derived from an EMBL/GenBank/DDBJ whole genome shotgun (WGS) entry which is preliminary data.</text>
</comment>
<keyword evidence="1" id="KW-0472">Membrane</keyword>
<dbReference type="RefSeq" id="WP_148404888.1">
    <property type="nucleotide sequence ID" value="NZ_VSKK01000004.1"/>
</dbReference>
<evidence type="ECO:0000313" key="3">
    <source>
        <dbReference type="Proteomes" id="UP000323720"/>
    </source>
</evidence>
<feature type="transmembrane region" description="Helical" evidence="1">
    <location>
        <begin position="5"/>
        <end position="22"/>
    </location>
</feature>
<dbReference type="Proteomes" id="UP000323720">
    <property type="component" value="Unassembled WGS sequence"/>
</dbReference>
<keyword evidence="3" id="KW-1185">Reference proteome</keyword>
<gene>
    <name evidence="2" type="ORF">ES674_13595</name>
</gene>
<name>A0A5D0R4R0_9FLAO</name>
<keyword evidence="1" id="KW-0812">Transmembrane</keyword>
<keyword evidence="1" id="KW-1133">Transmembrane helix</keyword>
<dbReference type="OrthoDB" id="9958179at2"/>
<feature type="transmembrane region" description="Helical" evidence="1">
    <location>
        <begin position="34"/>
        <end position="55"/>
    </location>
</feature>
<evidence type="ECO:0000313" key="2">
    <source>
        <dbReference type="EMBL" id="TYB75851.1"/>
    </source>
</evidence>
<protein>
    <submittedName>
        <fullName evidence="2">Uncharacterized protein</fullName>
    </submittedName>
</protein>
<sequence>MILKIVVSIISFIMSLGFTILIKPHMGAYVKSEIILNILFVFFTTVGMFVIYRIITKTILKTKTDDTNL</sequence>
<organism evidence="2 3">
    <name type="scientific">Bizionia myxarmorum</name>
    <dbReference type="NCBI Taxonomy" id="291186"/>
    <lineage>
        <taxon>Bacteria</taxon>
        <taxon>Pseudomonadati</taxon>
        <taxon>Bacteroidota</taxon>
        <taxon>Flavobacteriia</taxon>
        <taxon>Flavobacteriales</taxon>
        <taxon>Flavobacteriaceae</taxon>
        <taxon>Bizionia</taxon>
    </lineage>
</organism>
<dbReference type="EMBL" id="VSKK01000004">
    <property type="protein sequence ID" value="TYB75851.1"/>
    <property type="molecule type" value="Genomic_DNA"/>
</dbReference>
<accession>A0A5D0R4R0</accession>
<dbReference type="AlphaFoldDB" id="A0A5D0R4R0"/>